<dbReference type="InterPro" id="IPR000690">
    <property type="entry name" value="Matrin/U1-C_Znf_C2H2"/>
</dbReference>
<dbReference type="InterPro" id="IPR000504">
    <property type="entry name" value="RRM_dom"/>
</dbReference>
<name>A0A401RLR7_CHIPU</name>
<dbReference type="GO" id="GO:0003723">
    <property type="term" value="F:RNA binding"/>
    <property type="evidence" value="ECO:0007669"/>
    <property type="project" value="UniProtKB-UniRule"/>
</dbReference>
<evidence type="ECO:0000259" key="8">
    <source>
        <dbReference type="PROSITE" id="PS50102"/>
    </source>
</evidence>
<proteinExistence type="predicted"/>
<evidence type="ECO:0000313" key="10">
    <source>
        <dbReference type="EMBL" id="GCC19121.1"/>
    </source>
</evidence>
<dbReference type="STRING" id="137246.A0A401RLR7"/>
<evidence type="ECO:0000256" key="5">
    <source>
        <dbReference type="ARBA" id="ARBA00023242"/>
    </source>
</evidence>
<dbReference type="SMART" id="SM00360">
    <property type="entry name" value="RRM"/>
    <property type="match status" value="1"/>
</dbReference>
<comment type="subcellular location">
    <subcellularLocation>
        <location evidence="1">Nucleus</location>
    </subcellularLocation>
</comment>
<dbReference type="PANTHER" id="PTHR15592">
    <property type="entry name" value="MATRIN 3/NUCLEAR PROTEIN 220-RELATED"/>
    <property type="match status" value="1"/>
</dbReference>
<dbReference type="OMA" id="PTRADWG"/>
<dbReference type="EMBL" id="BEZZ01001506">
    <property type="protein sequence ID" value="GCC19121.1"/>
    <property type="molecule type" value="Genomic_DNA"/>
</dbReference>
<keyword evidence="4" id="KW-0862">Zinc</keyword>
<dbReference type="GO" id="GO:0008270">
    <property type="term" value="F:zinc ion binding"/>
    <property type="evidence" value="ECO:0007669"/>
    <property type="project" value="UniProtKB-KW"/>
</dbReference>
<dbReference type="InterPro" id="IPR003604">
    <property type="entry name" value="Matrin/U1-like-C_Znf_C2H2"/>
</dbReference>
<keyword evidence="11" id="KW-1185">Reference proteome</keyword>
<feature type="domain" description="Matrin-type" evidence="9">
    <location>
        <begin position="650"/>
        <end position="681"/>
    </location>
</feature>
<feature type="compositionally biased region" description="Polar residues" evidence="7">
    <location>
        <begin position="469"/>
        <end position="481"/>
    </location>
</feature>
<keyword evidence="3" id="KW-0863">Zinc-finger</keyword>
<dbReference type="Gene3D" id="3.30.70.330">
    <property type="match status" value="1"/>
</dbReference>
<evidence type="ECO:0000256" key="6">
    <source>
        <dbReference type="PROSITE-ProRule" id="PRU00176"/>
    </source>
</evidence>
<evidence type="ECO:0000256" key="3">
    <source>
        <dbReference type="ARBA" id="ARBA00022771"/>
    </source>
</evidence>
<sequence>LPFDCSSVKTLDKNPFSINTPNPILPSAASVQLAQLQAQLTLQRLKFAQSAVNSNTAAATVLSQVLNKVAMSQPLFNTLRSPSLINATHGQAGTPQLGPGISAPGMPPGGLSYLSQTPGLPPLVAGGIGQGGNLQPQSAGPIRLSPFAGIVSQPSTHPAAVINLSKTVSSHPPGGFSEYTGDFSNKTMQDEAICAQGFHQFGFTGDMANVLSANLASGNPVKGQHSGFQQDFQTSQGQPMCRVQAPGYSGEMNTCGFPQKPEGPHQVNPTGNSQHPVTWAPDQWQTTSQFLHPKRPEFTAQASNLWSSKNQQLQMRNDLYNPEEPTSEGKVNIGCPSPFDRFNQNSQNFTGAQFNQSDKQLHSTFHLQVPDRHILPHELNDFHGLVPSQLPHVCSICDKKVFNLKDWEHHVNGKHHIQNCTLFSENSGIGLTHLTRSTNGAVNSCGSNIILNPSDLPLDNNQSQLRTFSQPSHGFTSTPSGSKMLPQRKPGPSRVVHICNLPEGSCTENDVINLGLPFGKVTNYILMRATNQAFLEMAYHEAAQAMVQFYQQKPPAINEQQLLVRMSKQYKELKLKKPGKDVDSIINDINSQKEREMHKEWNSQSLTESASSHQHLTNLQQPPLPWENANVFCNLSIPLGVEFVEARTGFYCKLCGLFYITEEAAKSSHCRSTVHYKNLQTQHTTGGHS</sequence>
<gene>
    <name evidence="10" type="ORF">chiPu_0018225</name>
</gene>
<evidence type="ECO:0000256" key="7">
    <source>
        <dbReference type="SAM" id="MobiDB-lite"/>
    </source>
</evidence>
<evidence type="ECO:0000313" key="11">
    <source>
        <dbReference type="Proteomes" id="UP000287033"/>
    </source>
</evidence>
<dbReference type="OrthoDB" id="8949749at2759"/>
<accession>A0A401RLR7</accession>
<evidence type="ECO:0000259" key="9">
    <source>
        <dbReference type="PROSITE" id="PS50171"/>
    </source>
</evidence>
<dbReference type="PROSITE" id="PS50171">
    <property type="entry name" value="ZF_MATRIN"/>
    <property type="match status" value="1"/>
</dbReference>
<dbReference type="SUPFAM" id="SSF54928">
    <property type="entry name" value="RNA-binding domain, RBD"/>
    <property type="match status" value="1"/>
</dbReference>
<keyword evidence="5" id="KW-0539">Nucleus</keyword>
<keyword evidence="2" id="KW-0479">Metal-binding</keyword>
<dbReference type="AlphaFoldDB" id="A0A401RLR7"/>
<reference evidence="10 11" key="1">
    <citation type="journal article" date="2018" name="Nat. Ecol. Evol.">
        <title>Shark genomes provide insights into elasmobranch evolution and the origin of vertebrates.</title>
        <authorList>
            <person name="Hara Y"/>
            <person name="Yamaguchi K"/>
            <person name="Onimaru K"/>
            <person name="Kadota M"/>
            <person name="Koyanagi M"/>
            <person name="Keeley SD"/>
            <person name="Tatsumi K"/>
            <person name="Tanaka K"/>
            <person name="Motone F"/>
            <person name="Kageyama Y"/>
            <person name="Nozu R"/>
            <person name="Adachi N"/>
            <person name="Nishimura O"/>
            <person name="Nakagawa R"/>
            <person name="Tanegashima C"/>
            <person name="Kiyatake I"/>
            <person name="Matsumoto R"/>
            <person name="Murakumo K"/>
            <person name="Nishida K"/>
            <person name="Terakita A"/>
            <person name="Kuratani S"/>
            <person name="Sato K"/>
            <person name="Hyodo S Kuraku.S."/>
        </authorList>
    </citation>
    <scope>NUCLEOTIDE SEQUENCE [LARGE SCALE GENOMIC DNA]</scope>
</reference>
<dbReference type="SMART" id="SM00451">
    <property type="entry name" value="ZnF_U1"/>
    <property type="match status" value="2"/>
</dbReference>
<evidence type="ECO:0000256" key="2">
    <source>
        <dbReference type="ARBA" id="ARBA00022723"/>
    </source>
</evidence>
<dbReference type="PROSITE" id="PS50102">
    <property type="entry name" value="RRM"/>
    <property type="match status" value="1"/>
</dbReference>
<comment type="caution">
    <text evidence="10">The sequence shown here is derived from an EMBL/GenBank/DDBJ whole genome shotgun (WGS) entry which is preliminary data.</text>
</comment>
<dbReference type="CDD" id="cd12685">
    <property type="entry name" value="RRM_RBM20"/>
    <property type="match status" value="1"/>
</dbReference>
<feature type="non-terminal residue" evidence="10">
    <location>
        <position position="1"/>
    </location>
</feature>
<feature type="region of interest" description="Disordered" evidence="7">
    <location>
        <begin position="469"/>
        <end position="491"/>
    </location>
</feature>
<dbReference type="InterPro" id="IPR035979">
    <property type="entry name" value="RBD_domain_sf"/>
</dbReference>
<dbReference type="InterPro" id="IPR012677">
    <property type="entry name" value="Nucleotide-bd_a/b_plait_sf"/>
</dbReference>
<organism evidence="10 11">
    <name type="scientific">Chiloscyllium punctatum</name>
    <name type="common">Brownbanded bambooshark</name>
    <name type="synonym">Hemiscyllium punctatum</name>
    <dbReference type="NCBI Taxonomy" id="137246"/>
    <lineage>
        <taxon>Eukaryota</taxon>
        <taxon>Metazoa</taxon>
        <taxon>Chordata</taxon>
        <taxon>Craniata</taxon>
        <taxon>Vertebrata</taxon>
        <taxon>Chondrichthyes</taxon>
        <taxon>Elasmobranchii</taxon>
        <taxon>Galeomorphii</taxon>
        <taxon>Galeoidea</taxon>
        <taxon>Orectolobiformes</taxon>
        <taxon>Hemiscylliidae</taxon>
        <taxon>Chiloscyllium</taxon>
    </lineage>
</organism>
<protein>
    <recommendedName>
        <fullName evidence="12">Matrin-type domain-containing protein</fullName>
    </recommendedName>
</protein>
<dbReference type="InterPro" id="IPR034790">
    <property type="entry name" value="RBM20_RRM"/>
</dbReference>
<dbReference type="GO" id="GO:0005634">
    <property type="term" value="C:nucleus"/>
    <property type="evidence" value="ECO:0007669"/>
    <property type="project" value="UniProtKB-SubCell"/>
</dbReference>
<feature type="domain" description="RRM" evidence="8">
    <location>
        <begin position="494"/>
        <end position="569"/>
    </location>
</feature>
<keyword evidence="6" id="KW-0694">RNA-binding</keyword>
<evidence type="ECO:0008006" key="12">
    <source>
        <dbReference type="Google" id="ProtNLM"/>
    </source>
</evidence>
<evidence type="ECO:0000256" key="1">
    <source>
        <dbReference type="ARBA" id="ARBA00004123"/>
    </source>
</evidence>
<dbReference type="Proteomes" id="UP000287033">
    <property type="component" value="Unassembled WGS sequence"/>
</dbReference>
<evidence type="ECO:0000256" key="4">
    <source>
        <dbReference type="ARBA" id="ARBA00022833"/>
    </source>
</evidence>